<keyword evidence="4" id="KW-0862">Zinc</keyword>
<dbReference type="OrthoDB" id="106784at2759"/>
<dbReference type="SMART" id="SM01180">
    <property type="entry name" value="DWNN"/>
    <property type="match status" value="1"/>
</dbReference>
<evidence type="ECO:0000256" key="6">
    <source>
        <dbReference type="SAM" id="MobiDB-lite"/>
    </source>
</evidence>
<dbReference type="GO" id="GO:0008270">
    <property type="term" value="F:zinc ion binding"/>
    <property type="evidence" value="ECO:0007669"/>
    <property type="project" value="UniProtKB-KW"/>
</dbReference>
<dbReference type="GO" id="GO:0005634">
    <property type="term" value="C:nucleus"/>
    <property type="evidence" value="ECO:0007669"/>
    <property type="project" value="UniProtKB-SubCell"/>
</dbReference>
<evidence type="ECO:0000256" key="4">
    <source>
        <dbReference type="ARBA" id="ARBA00022833"/>
    </source>
</evidence>
<protein>
    <recommendedName>
        <fullName evidence="7">DWNN domain-containing protein</fullName>
    </recommendedName>
</protein>
<feature type="domain" description="DWNN" evidence="7">
    <location>
        <begin position="4"/>
        <end position="80"/>
    </location>
</feature>
<dbReference type="Gene3D" id="4.10.60.10">
    <property type="entry name" value="Zinc finger, CCHC-type"/>
    <property type="match status" value="1"/>
</dbReference>
<organism evidence="8 9">
    <name type="scientific">Eeniella nana</name>
    <name type="common">Yeast</name>
    <name type="synonym">Brettanomyces nanus</name>
    <dbReference type="NCBI Taxonomy" id="13502"/>
    <lineage>
        <taxon>Eukaryota</taxon>
        <taxon>Fungi</taxon>
        <taxon>Dikarya</taxon>
        <taxon>Ascomycota</taxon>
        <taxon>Saccharomycotina</taxon>
        <taxon>Pichiomycetes</taxon>
        <taxon>Pichiales</taxon>
        <taxon>Pichiaceae</taxon>
        <taxon>Brettanomyces</taxon>
    </lineage>
</organism>
<evidence type="ECO:0000259" key="7">
    <source>
        <dbReference type="PROSITE" id="PS51282"/>
    </source>
</evidence>
<accession>A0A875RWA7</accession>
<evidence type="ECO:0000256" key="1">
    <source>
        <dbReference type="ARBA" id="ARBA00004123"/>
    </source>
</evidence>
<dbReference type="InterPro" id="IPR014891">
    <property type="entry name" value="DWNN_domain"/>
</dbReference>
<feature type="region of interest" description="Disordered" evidence="6">
    <location>
        <begin position="346"/>
        <end position="367"/>
    </location>
</feature>
<dbReference type="InterPro" id="IPR013083">
    <property type="entry name" value="Znf_RING/FYVE/PHD"/>
</dbReference>
<reference evidence="8" key="1">
    <citation type="submission" date="2020-10" db="EMBL/GenBank/DDBJ databases">
        <authorList>
            <person name="Roach M.J.R."/>
        </authorList>
    </citation>
    <scope>NUCLEOTIDE SEQUENCE</scope>
    <source>
        <strain evidence="8">CBS 1945</strain>
    </source>
</reference>
<dbReference type="KEGG" id="bnn:FOA43_003583"/>
<dbReference type="GO" id="GO:0061630">
    <property type="term" value="F:ubiquitin protein ligase activity"/>
    <property type="evidence" value="ECO:0007669"/>
    <property type="project" value="InterPro"/>
</dbReference>
<dbReference type="PROSITE" id="PS51282">
    <property type="entry name" value="DWNN"/>
    <property type="match status" value="1"/>
</dbReference>
<dbReference type="CDD" id="cd16620">
    <property type="entry name" value="vRING-HC-C4C4_RBBP6"/>
    <property type="match status" value="1"/>
</dbReference>
<sequence>MAVIYYRFRSQKPEQISTIRFDGTGLTVFELKREIIYANKLLSATDADILLYHFEDPAKEYSDDNGVIQRSSTVLVRRTSAGKKGKGNVSRYIAGRQRLTRPTTTSSVSTLPLAASALATSDGRQSEEDLIKQMFNQQDDQWNQQQEIMATAQRVDTMRPDAKLDETIPEYYICYKCGAKGKHHIRNCPKNNDPNWEGVRVKKTTGIPKSHLKALDTPAGVVDDPTQNYMVNEEGKYVVAVADKRAWERFQKIQQSKHEAAGKGDEIDVDDPELQDPETHKLFNDPVKTKCCQKLYSRHVIEDLLLESDFKCPNCGQEDVYLDSLQKDKETQKKVDEYLAKRKAELGQSEQDATKRQRLNPTGLPVIPQSNANLMGVPPMGMPFMPFPMPGQMPGQMPMPIGMGVLPVNAAKSTNVKSGGSGSGK</sequence>
<dbReference type="Pfam" id="PF08783">
    <property type="entry name" value="DWNN"/>
    <property type="match status" value="1"/>
</dbReference>
<gene>
    <name evidence="8" type="ORF">FOA43_003583</name>
</gene>
<dbReference type="GO" id="GO:0006511">
    <property type="term" value="P:ubiquitin-dependent protein catabolic process"/>
    <property type="evidence" value="ECO:0007669"/>
    <property type="project" value="TreeGrafter"/>
</dbReference>
<dbReference type="RefSeq" id="XP_038779762.1">
    <property type="nucleotide sequence ID" value="XM_038923834.1"/>
</dbReference>
<keyword evidence="2" id="KW-0479">Metal-binding</keyword>
<proteinExistence type="predicted"/>
<dbReference type="GO" id="GO:0016567">
    <property type="term" value="P:protein ubiquitination"/>
    <property type="evidence" value="ECO:0007669"/>
    <property type="project" value="InterPro"/>
</dbReference>
<keyword evidence="5" id="KW-0539">Nucleus</keyword>
<comment type="subcellular location">
    <subcellularLocation>
        <location evidence="1">Nucleus</location>
    </subcellularLocation>
</comment>
<dbReference type="Proteomes" id="UP000662931">
    <property type="component" value="Chromosome 4"/>
</dbReference>
<dbReference type="PANTHER" id="PTHR15439:SF0">
    <property type="entry name" value="CELL DIVISION CYCLE AND APOPTOSIS REGULATOR PROTEIN 1-RELATED"/>
    <property type="match status" value="1"/>
</dbReference>
<evidence type="ECO:0000256" key="3">
    <source>
        <dbReference type="ARBA" id="ARBA00022771"/>
    </source>
</evidence>
<dbReference type="EMBL" id="CP064815">
    <property type="protein sequence ID" value="QPG76197.1"/>
    <property type="molecule type" value="Genomic_DNA"/>
</dbReference>
<evidence type="ECO:0000256" key="5">
    <source>
        <dbReference type="ARBA" id="ARBA00023242"/>
    </source>
</evidence>
<name>A0A875RWA7_EENNA</name>
<dbReference type="GeneID" id="62196983"/>
<evidence type="ECO:0000313" key="8">
    <source>
        <dbReference type="EMBL" id="QPG76197.1"/>
    </source>
</evidence>
<dbReference type="Gene3D" id="3.30.40.10">
    <property type="entry name" value="Zinc/RING finger domain, C3HC4 (zinc finger)"/>
    <property type="match status" value="1"/>
</dbReference>
<evidence type="ECO:0000313" key="9">
    <source>
        <dbReference type="Proteomes" id="UP000662931"/>
    </source>
</evidence>
<keyword evidence="3" id="KW-0863">Zinc-finger</keyword>
<dbReference type="AlphaFoldDB" id="A0A875RWA7"/>
<evidence type="ECO:0000256" key="2">
    <source>
        <dbReference type="ARBA" id="ARBA00022723"/>
    </source>
</evidence>
<dbReference type="Gene3D" id="3.10.20.90">
    <property type="entry name" value="Phosphatidylinositol 3-kinase Catalytic Subunit, Chain A, domain 1"/>
    <property type="match status" value="1"/>
</dbReference>
<dbReference type="GO" id="GO:0006397">
    <property type="term" value="P:mRNA processing"/>
    <property type="evidence" value="ECO:0007669"/>
    <property type="project" value="InterPro"/>
</dbReference>
<dbReference type="InterPro" id="IPR033489">
    <property type="entry name" value="RBBP6"/>
</dbReference>
<dbReference type="PANTHER" id="PTHR15439">
    <property type="entry name" value="RETINOBLASTOMA-BINDING PROTEIN 6"/>
    <property type="match status" value="1"/>
</dbReference>
<dbReference type="SUPFAM" id="SSF57850">
    <property type="entry name" value="RING/U-box"/>
    <property type="match status" value="1"/>
</dbReference>
<keyword evidence="9" id="KW-1185">Reference proteome</keyword>